<feature type="compositionally biased region" description="Basic and acidic residues" evidence="1">
    <location>
        <begin position="570"/>
        <end position="592"/>
    </location>
</feature>
<dbReference type="EMBL" id="MJFZ01000157">
    <property type="protein sequence ID" value="RAW35839.1"/>
    <property type="molecule type" value="Genomic_DNA"/>
</dbReference>
<feature type="compositionally biased region" description="Basic and acidic residues" evidence="1">
    <location>
        <begin position="601"/>
        <end position="629"/>
    </location>
</feature>
<feature type="region of interest" description="Disordered" evidence="1">
    <location>
        <begin position="502"/>
        <end position="535"/>
    </location>
</feature>
<keyword evidence="9" id="KW-1185">Reference proteome</keyword>
<evidence type="ECO:0000313" key="3">
    <source>
        <dbReference type="EMBL" id="KAG2869478.1"/>
    </source>
</evidence>
<reference evidence="8 9" key="1">
    <citation type="submission" date="2018-01" db="EMBL/GenBank/DDBJ databases">
        <title>Draft genome of the strawberry crown rot pathogen Phytophthora cactorum.</title>
        <authorList>
            <person name="Armitage A.D."/>
            <person name="Lysoe E."/>
            <person name="Nellist C.F."/>
            <person name="Harrison R.J."/>
            <person name="Brurberg M.B."/>
        </authorList>
    </citation>
    <scope>NUCLEOTIDE SEQUENCE [LARGE SCALE GENOMIC DNA]</scope>
    <source>
        <strain evidence="8 9">10300</strain>
    </source>
</reference>
<dbReference type="Proteomes" id="UP000774804">
    <property type="component" value="Unassembled WGS sequence"/>
</dbReference>
<evidence type="ECO:0000313" key="9">
    <source>
        <dbReference type="Proteomes" id="UP000251314"/>
    </source>
</evidence>
<evidence type="ECO:0000313" key="7">
    <source>
        <dbReference type="EMBL" id="KAG3229295.1"/>
    </source>
</evidence>
<accession>A0A329SGI9</accession>
<gene>
    <name evidence="8" type="ORF">PC110_g7883</name>
    <name evidence="3" type="ORF">PC113_g191</name>
    <name evidence="4" type="ORF">PC115_g292</name>
    <name evidence="5" type="ORF">PC117_g656</name>
    <name evidence="6" type="ORF">PC118_g77</name>
    <name evidence="7" type="ORF">PC129_g261</name>
</gene>
<dbReference type="VEuPathDB" id="FungiDB:PC110_g7883"/>
<evidence type="ECO:0000313" key="4">
    <source>
        <dbReference type="EMBL" id="KAG2944481.1"/>
    </source>
</evidence>
<feature type="compositionally biased region" description="Acidic residues" evidence="1">
    <location>
        <begin position="468"/>
        <end position="481"/>
    </location>
</feature>
<dbReference type="Proteomes" id="UP000736787">
    <property type="component" value="Unassembled WGS sequence"/>
</dbReference>
<dbReference type="EMBL" id="RCMG01000002">
    <property type="protein sequence ID" value="KAG2869478.1"/>
    <property type="molecule type" value="Genomic_DNA"/>
</dbReference>
<dbReference type="Proteomes" id="UP000251314">
    <property type="component" value="Unassembled WGS sequence"/>
</dbReference>
<dbReference type="EMBL" id="RCMI01000003">
    <property type="protein sequence ID" value="KAG2944481.1"/>
    <property type="molecule type" value="Genomic_DNA"/>
</dbReference>
<dbReference type="EMBL" id="RCML01000001">
    <property type="protein sequence ID" value="KAG3000780.1"/>
    <property type="molecule type" value="Genomic_DNA"/>
</dbReference>
<organism evidence="8 9">
    <name type="scientific">Phytophthora cactorum</name>
    <dbReference type="NCBI Taxonomy" id="29920"/>
    <lineage>
        <taxon>Eukaryota</taxon>
        <taxon>Sar</taxon>
        <taxon>Stramenopiles</taxon>
        <taxon>Oomycota</taxon>
        <taxon>Peronosporomycetes</taxon>
        <taxon>Peronosporales</taxon>
        <taxon>Peronosporaceae</taxon>
        <taxon>Phytophthora</taxon>
    </lineage>
</organism>
<evidence type="ECO:0000313" key="8">
    <source>
        <dbReference type="EMBL" id="RAW35839.1"/>
    </source>
</evidence>
<dbReference type="Proteomes" id="UP000735874">
    <property type="component" value="Unassembled WGS sequence"/>
</dbReference>
<dbReference type="EMBL" id="RCMV01000003">
    <property type="protein sequence ID" value="KAG3229295.1"/>
    <property type="molecule type" value="Genomic_DNA"/>
</dbReference>
<dbReference type="AlphaFoldDB" id="A0A329SGI9"/>
<dbReference type="Proteomes" id="UP000697107">
    <property type="component" value="Unassembled WGS sequence"/>
</dbReference>
<evidence type="ECO:0000256" key="2">
    <source>
        <dbReference type="SAM" id="Phobius"/>
    </source>
</evidence>
<dbReference type="Gene3D" id="2.30.29.30">
    <property type="entry name" value="Pleckstrin-homology domain (PH domain)/Phosphotyrosine-binding domain (PTB)"/>
    <property type="match status" value="1"/>
</dbReference>
<keyword evidence="2" id="KW-0472">Membrane</keyword>
<evidence type="ECO:0000256" key="1">
    <source>
        <dbReference type="SAM" id="MobiDB-lite"/>
    </source>
</evidence>
<feature type="region of interest" description="Disordered" evidence="1">
    <location>
        <begin position="206"/>
        <end position="281"/>
    </location>
</feature>
<dbReference type="OrthoDB" id="79068at2759"/>
<feature type="compositionally biased region" description="Basic and acidic residues" evidence="1">
    <location>
        <begin position="504"/>
        <end position="521"/>
    </location>
</feature>
<comment type="caution">
    <text evidence="8">The sequence shown here is derived from an EMBL/GenBank/DDBJ whole genome shotgun (WGS) entry which is preliminary data.</text>
</comment>
<feature type="region of interest" description="Disordered" evidence="1">
    <location>
        <begin position="554"/>
        <end position="653"/>
    </location>
</feature>
<evidence type="ECO:0000313" key="6">
    <source>
        <dbReference type="EMBL" id="KAG3000780.1"/>
    </source>
</evidence>
<keyword evidence="2" id="KW-0812">Transmembrane</keyword>
<dbReference type="Proteomes" id="UP000760860">
    <property type="component" value="Unassembled WGS sequence"/>
</dbReference>
<dbReference type="EMBL" id="RCMK01000007">
    <property type="protein sequence ID" value="KAG2955152.1"/>
    <property type="molecule type" value="Genomic_DNA"/>
</dbReference>
<evidence type="ECO:0000313" key="5">
    <source>
        <dbReference type="EMBL" id="KAG2955152.1"/>
    </source>
</evidence>
<feature type="compositionally biased region" description="Polar residues" evidence="1">
    <location>
        <begin position="253"/>
        <end position="266"/>
    </location>
</feature>
<feature type="region of interest" description="Disordered" evidence="1">
    <location>
        <begin position="452"/>
        <end position="484"/>
    </location>
</feature>
<keyword evidence="2" id="KW-1133">Transmembrane helix</keyword>
<feature type="compositionally biased region" description="Low complexity" evidence="1">
    <location>
        <begin position="206"/>
        <end position="221"/>
    </location>
</feature>
<sequence>MKTLVYVVGFAAVSANLQPGEKPPVAHTYHNAYGTHFDVSSTWTLLLGVYVVFVVGGFMLLSVVPVRFATNEKMEAPFVLWFGSAKKKKKKGEKRVEKKPVKKESVWQQASSWLIQTLSRFFATAPGRDTDVRYRFHADMTQQLAASAATVKTYESIAIVTEDKETMPSILPQISEDIAEATYDLKMKPPPPQEDPRGAGTAIVEPETSVSSYESVSTATSKVESRPSRNLTRPSSRSSIFVSAPPSPPSVGRMQQRSTRLASDASSVKAESIGRHSRANSGASVVETKEDFVRAASRRQSMAVRAERRVTFAREDVSYENLEDDEMQVYEYLEFIRELLDGLALKKLCQKSGRVVSRKLYITADMQVVFWNSIGAIKRQTRKSSIRTELIESVERGVHGSAKVVARSTPEREALCVSIRCRDGKWLVLEAKTEAMRQRLFLGFTRLAQEKHEQEAAASSPMQATIPEDVEAEEELDEGEEEKTQVVALAESQVQMMSRISEASLEREERRPPVTEAHESESVGQQPDYEEKAPPPALEEELLRHELLSIRASYDQANDSDIGQGGNDPGDERTIGRGSEEQVADIRERDVLHAVPTPSNEDDKSSRQHEERQQQVAAQREEGKAEERVGNASPAVDDDDIDNLSDDPELSRE</sequence>
<feature type="transmembrane region" description="Helical" evidence="2">
    <location>
        <begin position="43"/>
        <end position="64"/>
    </location>
</feature>
<reference evidence="3" key="2">
    <citation type="submission" date="2018-10" db="EMBL/GenBank/DDBJ databases">
        <title>Effector identification in a new, highly contiguous assembly of the strawberry crown rot pathogen Phytophthora cactorum.</title>
        <authorList>
            <person name="Armitage A.D."/>
            <person name="Nellist C.F."/>
            <person name="Bates H."/>
            <person name="Vickerstaff R.J."/>
            <person name="Harrison R.J."/>
        </authorList>
    </citation>
    <scope>NUCLEOTIDE SEQUENCE</scope>
    <source>
        <strain evidence="3">15-7</strain>
        <strain evidence="4">4032</strain>
        <strain evidence="5">4040</strain>
        <strain evidence="6">P415</strain>
        <strain evidence="7">P421</strain>
    </source>
</reference>
<feature type="compositionally biased region" description="Acidic residues" evidence="1">
    <location>
        <begin position="636"/>
        <end position="653"/>
    </location>
</feature>
<protein>
    <submittedName>
        <fullName evidence="8">Uncharacterized protein</fullName>
    </submittedName>
</protein>
<dbReference type="InterPro" id="IPR011993">
    <property type="entry name" value="PH-like_dom_sf"/>
</dbReference>
<feature type="compositionally biased region" description="Polar residues" evidence="1">
    <location>
        <begin position="228"/>
        <end position="241"/>
    </location>
</feature>
<name>A0A329SGI9_9STRA</name>
<proteinExistence type="predicted"/>